<dbReference type="Gene3D" id="3.40.50.150">
    <property type="entry name" value="Vaccinia Virus protein VP39"/>
    <property type="match status" value="1"/>
</dbReference>
<keyword evidence="1" id="KW-0808">Transferase</keyword>
<keyword evidence="4" id="KW-1185">Reference proteome</keyword>
<dbReference type="InterPro" id="IPR041698">
    <property type="entry name" value="Methyltransf_25"/>
</dbReference>
<dbReference type="GO" id="GO:0008168">
    <property type="term" value="F:methyltransferase activity"/>
    <property type="evidence" value="ECO:0007669"/>
    <property type="project" value="UniProtKB-KW"/>
</dbReference>
<feature type="domain" description="Methyltransferase" evidence="2">
    <location>
        <begin position="61"/>
        <end position="151"/>
    </location>
</feature>
<proteinExistence type="predicted"/>
<dbReference type="Proteomes" id="UP001240250">
    <property type="component" value="Unassembled WGS sequence"/>
</dbReference>
<dbReference type="InterPro" id="IPR029063">
    <property type="entry name" value="SAM-dependent_MTases_sf"/>
</dbReference>
<dbReference type="PANTHER" id="PTHR43861">
    <property type="entry name" value="TRANS-ACONITATE 2-METHYLTRANSFERASE-RELATED"/>
    <property type="match status" value="1"/>
</dbReference>
<evidence type="ECO:0000313" key="3">
    <source>
        <dbReference type="EMBL" id="MDQ0426688.1"/>
    </source>
</evidence>
<gene>
    <name evidence="3" type="ORF">JO380_003069</name>
</gene>
<evidence type="ECO:0000313" key="4">
    <source>
        <dbReference type="Proteomes" id="UP001240250"/>
    </source>
</evidence>
<dbReference type="GO" id="GO:0032259">
    <property type="term" value="P:methylation"/>
    <property type="evidence" value="ECO:0007669"/>
    <property type="project" value="UniProtKB-KW"/>
</dbReference>
<dbReference type="SUPFAM" id="SSF53335">
    <property type="entry name" value="S-adenosyl-L-methionine-dependent methyltransferases"/>
    <property type="match status" value="1"/>
</dbReference>
<evidence type="ECO:0000256" key="1">
    <source>
        <dbReference type="ARBA" id="ARBA00022679"/>
    </source>
</evidence>
<dbReference type="CDD" id="cd02440">
    <property type="entry name" value="AdoMet_MTases"/>
    <property type="match status" value="1"/>
</dbReference>
<comment type="caution">
    <text evidence="3">The sequence shown here is derived from an EMBL/GenBank/DDBJ whole genome shotgun (WGS) entry which is preliminary data.</text>
</comment>
<dbReference type="EMBL" id="JAUSVM010000001">
    <property type="protein sequence ID" value="MDQ0426688.1"/>
    <property type="molecule type" value="Genomic_DNA"/>
</dbReference>
<dbReference type="Pfam" id="PF13649">
    <property type="entry name" value="Methyltransf_25"/>
    <property type="match status" value="1"/>
</dbReference>
<sequence>MPATTAPGPTDPDAHAARVRVAYDTVADAYAALLPGTEAETPLDLATVGAFATLVGTTGPVADMGCGAGRMTAHLAALGLAAHGLDLSSAMVAAARRAHPTLPFVVGSLAALPYADVSQAGVLAWYSLIHVPPAQLPGVAAELHRVLAPGGHLLVGVQAGDGPRHLSRAYGHDVDLDAWLWRPDELAGVLTGAGLDVRARVVREAEAHERHAQAFLLARRPG</sequence>
<reference evidence="3 4" key="1">
    <citation type="submission" date="2023-07" db="EMBL/GenBank/DDBJ databases">
        <title>Sequencing the genomes of 1000 actinobacteria strains.</title>
        <authorList>
            <person name="Klenk H.-P."/>
        </authorList>
    </citation>
    <scope>NUCLEOTIDE SEQUENCE [LARGE SCALE GENOMIC DNA]</scope>
    <source>
        <strain evidence="3 4">DSM 14785</strain>
    </source>
</reference>
<accession>A0ABU0GMY6</accession>
<name>A0ABU0GMY6_9CELL</name>
<protein>
    <submittedName>
        <fullName evidence="3">SAM-dependent methyltransferase</fullName>
    </submittedName>
</protein>
<organism evidence="3 4">
    <name type="scientific">Cellulomonas iranensis</name>
    <dbReference type="NCBI Taxonomy" id="76862"/>
    <lineage>
        <taxon>Bacteria</taxon>
        <taxon>Bacillati</taxon>
        <taxon>Actinomycetota</taxon>
        <taxon>Actinomycetes</taxon>
        <taxon>Micrococcales</taxon>
        <taxon>Cellulomonadaceae</taxon>
        <taxon>Cellulomonas</taxon>
    </lineage>
</organism>
<keyword evidence="3" id="KW-0489">Methyltransferase</keyword>
<dbReference type="RefSeq" id="WP_070318677.1">
    <property type="nucleotide sequence ID" value="NZ_JAUSVM010000001.1"/>
</dbReference>
<evidence type="ECO:0000259" key="2">
    <source>
        <dbReference type="Pfam" id="PF13649"/>
    </source>
</evidence>